<dbReference type="EMBL" id="SDMK01000004">
    <property type="protein sequence ID" value="RXS93764.1"/>
    <property type="molecule type" value="Genomic_DNA"/>
</dbReference>
<comment type="caution">
    <text evidence="2">The sequence shown here is derived from an EMBL/GenBank/DDBJ whole genome shotgun (WGS) entry which is preliminary data.</text>
</comment>
<accession>A0A4V1NUX4</accession>
<feature type="chain" id="PRO_5020766907" evidence="1">
    <location>
        <begin position="21"/>
        <end position="366"/>
    </location>
</feature>
<protein>
    <submittedName>
        <fullName evidence="2">Uncharacterized protein</fullName>
    </submittedName>
</protein>
<evidence type="ECO:0000256" key="1">
    <source>
        <dbReference type="SAM" id="SignalP"/>
    </source>
</evidence>
<dbReference type="Proteomes" id="UP000290253">
    <property type="component" value="Unassembled WGS sequence"/>
</dbReference>
<dbReference type="AlphaFoldDB" id="A0A4V1NUX4"/>
<feature type="signal peptide" evidence="1">
    <location>
        <begin position="1"/>
        <end position="20"/>
    </location>
</feature>
<gene>
    <name evidence="2" type="ORF">ESZ00_17100</name>
</gene>
<keyword evidence="1" id="KW-0732">Signal</keyword>
<evidence type="ECO:0000313" key="3">
    <source>
        <dbReference type="Proteomes" id="UP000290253"/>
    </source>
</evidence>
<dbReference type="RefSeq" id="WP_129209562.1">
    <property type="nucleotide sequence ID" value="NZ_BMGU01000002.1"/>
</dbReference>
<reference evidence="2 3" key="1">
    <citation type="journal article" date="2016" name="Int. J. Syst. Evol. Microbiol.">
        <title>Acidipila dinghuensis sp. nov., an acidobacterium isolated from forest soil.</title>
        <authorList>
            <person name="Jiang Y.W."/>
            <person name="Wang J."/>
            <person name="Chen M.H."/>
            <person name="Lv Y.Y."/>
            <person name="Qiu L.H."/>
        </authorList>
    </citation>
    <scope>NUCLEOTIDE SEQUENCE [LARGE SCALE GENOMIC DNA]</scope>
    <source>
        <strain evidence="2 3">DHOF10</strain>
    </source>
</reference>
<organism evidence="2 3">
    <name type="scientific">Silvibacterium dinghuense</name>
    <dbReference type="NCBI Taxonomy" id="1560006"/>
    <lineage>
        <taxon>Bacteria</taxon>
        <taxon>Pseudomonadati</taxon>
        <taxon>Acidobacteriota</taxon>
        <taxon>Terriglobia</taxon>
        <taxon>Terriglobales</taxon>
        <taxon>Acidobacteriaceae</taxon>
        <taxon>Silvibacterium</taxon>
    </lineage>
</organism>
<sequence length="366" mass="39933">MKPYVGYAALALITGTMCFAQDTGAIRTIKNAPFSAEFQGLNAHASDSLTWTAQVARSSSGSVYQAHFFTSGVAKDSLNNMHIRILDASSGCNLYISPFVSQRHQASNGTWLGGMAGLSINLYADRSEQRSVTVEDLRRGYARQQQQFIETPQRDMSEGMVRRSSLGEREVDGTALFGLHMESAPDAERHFTQDEWESDLGFTYSFRSTNLEDGSTQSFSAAHVKLAEPDPALFTVQEKYFPPTDVFSNAKTVFVSASAGDANLQRRIASILTASGHLTAAPDAQSADLTVHLRPLSPPAPSASDQEMEMQFRRPGNEIPVSIVLHLQHASVDWTDAPVVSTCFANLWSQMEALPISTPAPDGEKF</sequence>
<proteinExistence type="predicted"/>
<name>A0A4V1NUX4_9BACT</name>
<evidence type="ECO:0000313" key="2">
    <source>
        <dbReference type="EMBL" id="RXS93764.1"/>
    </source>
</evidence>
<keyword evidence="3" id="KW-1185">Reference proteome</keyword>